<protein>
    <submittedName>
        <fullName evidence="1">Uncharacterized protein</fullName>
    </submittedName>
</protein>
<dbReference type="Proteomes" id="UP000807342">
    <property type="component" value="Unassembled WGS sequence"/>
</dbReference>
<keyword evidence="2" id="KW-1185">Reference proteome</keyword>
<reference evidence="1" key="1">
    <citation type="submission" date="2020-11" db="EMBL/GenBank/DDBJ databases">
        <authorList>
            <consortium name="DOE Joint Genome Institute"/>
            <person name="Ahrendt S."/>
            <person name="Riley R."/>
            <person name="Andreopoulos W."/>
            <person name="Labutti K."/>
            <person name="Pangilinan J."/>
            <person name="Ruiz-Duenas F.J."/>
            <person name="Barrasa J.M."/>
            <person name="Sanchez-Garcia M."/>
            <person name="Camarero S."/>
            <person name="Miyauchi S."/>
            <person name="Serrano A."/>
            <person name="Linde D."/>
            <person name="Babiker R."/>
            <person name="Drula E."/>
            <person name="Ayuso-Fernandez I."/>
            <person name="Pacheco R."/>
            <person name="Padilla G."/>
            <person name="Ferreira P."/>
            <person name="Barriuso J."/>
            <person name="Kellner H."/>
            <person name="Castanera R."/>
            <person name="Alfaro M."/>
            <person name="Ramirez L."/>
            <person name="Pisabarro A.G."/>
            <person name="Kuo A."/>
            <person name="Tritt A."/>
            <person name="Lipzen A."/>
            <person name="He G."/>
            <person name="Yan M."/>
            <person name="Ng V."/>
            <person name="Cullen D."/>
            <person name="Martin F."/>
            <person name="Rosso M.-N."/>
            <person name="Henrissat B."/>
            <person name="Hibbett D."/>
            <person name="Martinez A.T."/>
            <person name="Grigoriev I.V."/>
        </authorList>
    </citation>
    <scope>NUCLEOTIDE SEQUENCE</scope>
    <source>
        <strain evidence="1">MF-IS2</strain>
    </source>
</reference>
<dbReference type="EMBL" id="MU151281">
    <property type="protein sequence ID" value="KAF9445793.1"/>
    <property type="molecule type" value="Genomic_DNA"/>
</dbReference>
<gene>
    <name evidence="1" type="ORF">P691DRAFT_784802</name>
</gene>
<proteinExistence type="predicted"/>
<comment type="caution">
    <text evidence="1">The sequence shown here is derived from an EMBL/GenBank/DDBJ whole genome shotgun (WGS) entry which is preliminary data.</text>
</comment>
<name>A0A9P6C1X6_9AGAR</name>
<sequence>MSDSYFRLKRCLLEVADGDKEPQVPGGAKEPVNTFQYQHRTKGLQSKELSSGMVHIWREKWEDVLVAFRSISMALRANLWKNDERLSISRIEQQRIYTTIGGVQGFKGIGHGMRWNDGGGCKDGCAGCAGDAGDASPSLIRKLEQGQRQISFKVPSDRAPDVGST</sequence>
<accession>A0A9P6C1X6</accession>
<dbReference type="AlphaFoldDB" id="A0A9P6C1X6"/>
<evidence type="ECO:0000313" key="1">
    <source>
        <dbReference type="EMBL" id="KAF9445793.1"/>
    </source>
</evidence>
<organism evidence="1 2">
    <name type="scientific">Macrolepiota fuliginosa MF-IS2</name>
    <dbReference type="NCBI Taxonomy" id="1400762"/>
    <lineage>
        <taxon>Eukaryota</taxon>
        <taxon>Fungi</taxon>
        <taxon>Dikarya</taxon>
        <taxon>Basidiomycota</taxon>
        <taxon>Agaricomycotina</taxon>
        <taxon>Agaricomycetes</taxon>
        <taxon>Agaricomycetidae</taxon>
        <taxon>Agaricales</taxon>
        <taxon>Agaricineae</taxon>
        <taxon>Agaricaceae</taxon>
        <taxon>Macrolepiota</taxon>
    </lineage>
</organism>
<evidence type="ECO:0000313" key="2">
    <source>
        <dbReference type="Proteomes" id="UP000807342"/>
    </source>
</evidence>